<name>A0A0A9EXC5_ARUDO</name>
<organism evidence="1">
    <name type="scientific">Arundo donax</name>
    <name type="common">Giant reed</name>
    <name type="synonym">Donax arundinaceus</name>
    <dbReference type="NCBI Taxonomy" id="35708"/>
    <lineage>
        <taxon>Eukaryota</taxon>
        <taxon>Viridiplantae</taxon>
        <taxon>Streptophyta</taxon>
        <taxon>Embryophyta</taxon>
        <taxon>Tracheophyta</taxon>
        <taxon>Spermatophyta</taxon>
        <taxon>Magnoliopsida</taxon>
        <taxon>Liliopsida</taxon>
        <taxon>Poales</taxon>
        <taxon>Poaceae</taxon>
        <taxon>PACMAD clade</taxon>
        <taxon>Arundinoideae</taxon>
        <taxon>Arundineae</taxon>
        <taxon>Arundo</taxon>
    </lineage>
</organism>
<accession>A0A0A9EXC5</accession>
<protein>
    <submittedName>
        <fullName evidence="1">Uncharacterized protein</fullName>
    </submittedName>
</protein>
<sequence>MYRYQGPTWVTGTAQILCSILASGCLKSSREHNASINSLLVMIKTPRIRIFISSAS</sequence>
<reference evidence="1" key="1">
    <citation type="submission" date="2014-09" db="EMBL/GenBank/DDBJ databases">
        <authorList>
            <person name="Magalhaes I.L.F."/>
            <person name="Oliveira U."/>
            <person name="Santos F.R."/>
            <person name="Vidigal T.H.D.A."/>
            <person name="Brescovit A.D."/>
            <person name="Santos A.J."/>
        </authorList>
    </citation>
    <scope>NUCLEOTIDE SEQUENCE</scope>
    <source>
        <tissue evidence="1">Shoot tissue taken approximately 20 cm above the soil surface</tissue>
    </source>
</reference>
<dbReference type="EMBL" id="GBRH01193154">
    <property type="protein sequence ID" value="JAE04742.1"/>
    <property type="molecule type" value="Transcribed_RNA"/>
</dbReference>
<proteinExistence type="predicted"/>
<reference evidence="1" key="2">
    <citation type="journal article" date="2015" name="Data Brief">
        <title>Shoot transcriptome of the giant reed, Arundo donax.</title>
        <authorList>
            <person name="Barrero R.A."/>
            <person name="Guerrero F.D."/>
            <person name="Moolhuijzen P."/>
            <person name="Goolsby J.A."/>
            <person name="Tidwell J."/>
            <person name="Bellgard S.E."/>
            <person name="Bellgard M.I."/>
        </authorList>
    </citation>
    <scope>NUCLEOTIDE SEQUENCE</scope>
    <source>
        <tissue evidence="1">Shoot tissue taken approximately 20 cm above the soil surface</tissue>
    </source>
</reference>
<dbReference type="AlphaFoldDB" id="A0A0A9EXC5"/>
<dbReference type="PROSITE" id="PS51257">
    <property type="entry name" value="PROKAR_LIPOPROTEIN"/>
    <property type="match status" value="1"/>
</dbReference>
<evidence type="ECO:0000313" key="1">
    <source>
        <dbReference type="EMBL" id="JAE04742.1"/>
    </source>
</evidence>